<proteinExistence type="predicted"/>
<organism evidence="1 2">
    <name type="scientific">Artomyces pyxidatus</name>
    <dbReference type="NCBI Taxonomy" id="48021"/>
    <lineage>
        <taxon>Eukaryota</taxon>
        <taxon>Fungi</taxon>
        <taxon>Dikarya</taxon>
        <taxon>Basidiomycota</taxon>
        <taxon>Agaricomycotina</taxon>
        <taxon>Agaricomycetes</taxon>
        <taxon>Russulales</taxon>
        <taxon>Auriscalpiaceae</taxon>
        <taxon>Artomyces</taxon>
    </lineage>
</organism>
<evidence type="ECO:0000313" key="2">
    <source>
        <dbReference type="Proteomes" id="UP000814140"/>
    </source>
</evidence>
<sequence>DGDDNALGDVSRRRLDESILPFSRGPDPADQLSGPLRDILRHKENYSREPKLARRSVLSAPDCPEFPHNLWRDVLAGNYVDLDRVYVGRYEINGDAEESHSLGSHTIRSNTFRFDGSVTELGSWITAWDSYANAVRFVYPSRERELQLYRDYISQLFAACPQHPDRVVRFDRAVRIRVGRSNRYLLSQAAEFHDLHTLHISNPVPAYGTGRNTQGSAAKASAPRTGRSNEVCRRFNDGKCTSRVCKFRHVCSNCGGHDHGAHSC</sequence>
<feature type="non-terminal residue" evidence="1">
    <location>
        <position position="1"/>
    </location>
</feature>
<protein>
    <submittedName>
        <fullName evidence="1">Uncharacterized protein</fullName>
    </submittedName>
</protein>
<reference evidence="1" key="2">
    <citation type="journal article" date="2022" name="New Phytol.">
        <title>Evolutionary transition to the ectomycorrhizal habit in the genomes of a hyperdiverse lineage of mushroom-forming fungi.</title>
        <authorList>
            <person name="Looney B."/>
            <person name="Miyauchi S."/>
            <person name="Morin E."/>
            <person name="Drula E."/>
            <person name="Courty P.E."/>
            <person name="Kohler A."/>
            <person name="Kuo A."/>
            <person name="LaButti K."/>
            <person name="Pangilinan J."/>
            <person name="Lipzen A."/>
            <person name="Riley R."/>
            <person name="Andreopoulos W."/>
            <person name="He G."/>
            <person name="Johnson J."/>
            <person name="Nolan M."/>
            <person name="Tritt A."/>
            <person name="Barry K.W."/>
            <person name="Grigoriev I.V."/>
            <person name="Nagy L.G."/>
            <person name="Hibbett D."/>
            <person name="Henrissat B."/>
            <person name="Matheny P.B."/>
            <person name="Labbe J."/>
            <person name="Martin F.M."/>
        </authorList>
    </citation>
    <scope>NUCLEOTIDE SEQUENCE</scope>
    <source>
        <strain evidence="1">HHB10654</strain>
    </source>
</reference>
<comment type="caution">
    <text evidence="1">The sequence shown here is derived from an EMBL/GenBank/DDBJ whole genome shotgun (WGS) entry which is preliminary data.</text>
</comment>
<dbReference type="EMBL" id="MU277305">
    <property type="protein sequence ID" value="KAI0055194.1"/>
    <property type="molecule type" value="Genomic_DNA"/>
</dbReference>
<evidence type="ECO:0000313" key="1">
    <source>
        <dbReference type="EMBL" id="KAI0055194.1"/>
    </source>
</evidence>
<name>A0ACB8SF51_9AGAM</name>
<accession>A0ACB8SF51</accession>
<dbReference type="Proteomes" id="UP000814140">
    <property type="component" value="Unassembled WGS sequence"/>
</dbReference>
<reference evidence="1" key="1">
    <citation type="submission" date="2021-03" db="EMBL/GenBank/DDBJ databases">
        <authorList>
            <consortium name="DOE Joint Genome Institute"/>
            <person name="Ahrendt S."/>
            <person name="Looney B.P."/>
            <person name="Miyauchi S."/>
            <person name="Morin E."/>
            <person name="Drula E."/>
            <person name="Courty P.E."/>
            <person name="Chicoki N."/>
            <person name="Fauchery L."/>
            <person name="Kohler A."/>
            <person name="Kuo A."/>
            <person name="Labutti K."/>
            <person name="Pangilinan J."/>
            <person name="Lipzen A."/>
            <person name="Riley R."/>
            <person name="Andreopoulos W."/>
            <person name="He G."/>
            <person name="Johnson J."/>
            <person name="Barry K.W."/>
            <person name="Grigoriev I.V."/>
            <person name="Nagy L."/>
            <person name="Hibbett D."/>
            <person name="Henrissat B."/>
            <person name="Matheny P.B."/>
            <person name="Labbe J."/>
            <person name="Martin F."/>
        </authorList>
    </citation>
    <scope>NUCLEOTIDE SEQUENCE</scope>
    <source>
        <strain evidence="1">HHB10654</strain>
    </source>
</reference>
<gene>
    <name evidence="1" type="ORF">BV25DRAFT_1790845</name>
</gene>
<keyword evidence="2" id="KW-1185">Reference proteome</keyword>
<feature type="non-terminal residue" evidence="1">
    <location>
        <position position="264"/>
    </location>
</feature>